<proteinExistence type="predicted"/>
<organism evidence="1 2">
    <name type="scientific">Klebsiella phage vB_KpnS-VAC51</name>
    <dbReference type="NCBI Taxonomy" id="2866698"/>
    <lineage>
        <taxon>Viruses</taxon>
        <taxon>Duplodnaviria</taxon>
        <taxon>Heunggongvirae</taxon>
        <taxon>Uroviricota</taxon>
        <taxon>Caudoviricetes</taxon>
        <taxon>Demerecviridae</taxon>
        <taxon>Sugarlandvirus</taxon>
        <taxon>Sugarlandvirus VAC51</taxon>
    </lineage>
</organism>
<keyword evidence="2" id="KW-1185">Reference proteome</keyword>
<dbReference type="Proteomes" id="UP000828387">
    <property type="component" value="Segment"/>
</dbReference>
<reference evidence="1 2" key="1">
    <citation type="submission" date="2021-07" db="EMBL/GenBank/DDBJ databases">
        <authorList>
            <person name="Bleriot I."/>
            <person name="Blasco L."/>
            <person name="Pacios O."/>
            <person name="Fernandez-Garcia L."/>
            <person name="Ambroa A."/>
            <person name="Lopez M."/>
            <person name="Ortiz-Cartagena C."/>
            <person name="Fernandez-Cuenca F."/>
            <person name="Oteo J."/>
            <person name="Pascual A."/>
            <person name="Martinez-Martinez L."/>
            <person name="Domingo-Calap P."/>
            <person name="Wood T.K."/>
            <person name="Tomas M."/>
        </authorList>
    </citation>
    <scope>NUCLEOTIDE SEQUENCE [LARGE SCALE GENOMIC DNA]</scope>
</reference>
<name>A0AAE8YDW7_9CAUD</name>
<sequence length="73" mass="8236">MLTLHRNLSRCSYPKLAGEVRFELTVIRLTGDRLYHLLLLSQICIDNQSAFVHLSYKAFMPPVAYAGVEPGSL</sequence>
<dbReference type="EMBL" id="MZ571830">
    <property type="protein sequence ID" value="UEP19587.1"/>
    <property type="molecule type" value="Genomic_DNA"/>
</dbReference>
<protein>
    <submittedName>
        <fullName evidence="1">Uncharacterized protein</fullName>
    </submittedName>
</protein>
<evidence type="ECO:0000313" key="2">
    <source>
        <dbReference type="Proteomes" id="UP000828387"/>
    </source>
</evidence>
<accession>A0AAE8YDW7</accession>
<evidence type="ECO:0000313" key="1">
    <source>
        <dbReference type="EMBL" id="UEP19587.1"/>
    </source>
</evidence>